<evidence type="ECO:0000313" key="3">
    <source>
        <dbReference type="Proteomes" id="UP001261624"/>
    </source>
</evidence>
<keyword evidence="2" id="KW-0378">Hydrolase</keyword>
<accession>A0ABU3DZU8</accession>
<feature type="domain" description="HNH" evidence="1">
    <location>
        <begin position="46"/>
        <end position="94"/>
    </location>
</feature>
<dbReference type="EMBL" id="JAVRHM010000004">
    <property type="protein sequence ID" value="MDT0689251.1"/>
    <property type="molecule type" value="Genomic_DNA"/>
</dbReference>
<dbReference type="RefSeq" id="WP_311682635.1">
    <property type="nucleotide sequence ID" value="NZ_JAVRHM010000004.1"/>
</dbReference>
<keyword evidence="3" id="KW-1185">Reference proteome</keyword>
<name>A0ABU3DZU8_9FLAO</name>
<dbReference type="Proteomes" id="UP001261624">
    <property type="component" value="Unassembled WGS sequence"/>
</dbReference>
<dbReference type="Pfam" id="PF01844">
    <property type="entry name" value="HNH"/>
    <property type="match status" value="1"/>
</dbReference>
<protein>
    <submittedName>
        <fullName evidence="2">HNH endonuclease</fullName>
    </submittedName>
</protein>
<comment type="caution">
    <text evidence="2">The sequence shown here is derived from an EMBL/GenBank/DDBJ whole genome shotgun (WGS) entry which is preliminary data.</text>
</comment>
<evidence type="ECO:0000313" key="2">
    <source>
        <dbReference type="EMBL" id="MDT0689251.1"/>
    </source>
</evidence>
<dbReference type="GO" id="GO:0004519">
    <property type="term" value="F:endonuclease activity"/>
    <property type="evidence" value="ECO:0007669"/>
    <property type="project" value="UniProtKB-KW"/>
</dbReference>
<keyword evidence="2" id="KW-0540">Nuclease</keyword>
<gene>
    <name evidence="2" type="ORF">RM549_05605</name>
</gene>
<dbReference type="Gene3D" id="1.10.30.50">
    <property type="match status" value="1"/>
</dbReference>
<evidence type="ECO:0000259" key="1">
    <source>
        <dbReference type="Pfam" id="PF01844"/>
    </source>
</evidence>
<sequence length="205" mass="24428">MIFSNDDRENIQRAIDEGGKVWDNKALLPLKDKIKTYYRTNGEEQCCYCKKNSHGEFKMVLDIEHILPKGNLNFKHLTFRLDNLNVACKRCNMNIKGQKIDFITSIQDVTGDYRNSNYYKIIHPNFDNYFDHIKYYSTIINDEKLIYYKVLNKSPKGQFTYKYFKLKELEIDSFNKSQGIKNLNFFPKKFTNRIQSRIDKLLSKL</sequence>
<organism evidence="2 3">
    <name type="scientific">Autumnicola patrickiae</name>
    <dbReference type="NCBI Taxonomy" id="3075591"/>
    <lineage>
        <taxon>Bacteria</taxon>
        <taxon>Pseudomonadati</taxon>
        <taxon>Bacteroidota</taxon>
        <taxon>Flavobacteriia</taxon>
        <taxon>Flavobacteriales</taxon>
        <taxon>Flavobacteriaceae</taxon>
        <taxon>Autumnicola</taxon>
    </lineage>
</organism>
<dbReference type="InterPro" id="IPR002711">
    <property type="entry name" value="HNH"/>
</dbReference>
<proteinExistence type="predicted"/>
<keyword evidence="2" id="KW-0255">Endonuclease</keyword>
<reference evidence="2 3" key="1">
    <citation type="submission" date="2023-09" db="EMBL/GenBank/DDBJ databases">
        <authorList>
            <person name="Rey-Velasco X."/>
        </authorList>
    </citation>
    <scope>NUCLEOTIDE SEQUENCE [LARGE SCALE GENOMIC DNA]</scope>
    <source>
        <strain evidence="2 3">F188</strain>
    </source>
</reference>